<dbReference type="Proteomes" id="UP000557717">
    <property type="component" value="Unassembled WGS sequence"/>
</dbReference>
<gene>
    <name evidence="1" type="ORF">HNR46_001884</name>
</gene>
<reference evidence="1 2" key="1">
    <citation type="submission" date="2020-08" db="EMBL/GenBank/DDBJ databases">
        <title>Genomic Encyclopedia of Type Strains, Phase IV (KMG-IV): sequencing the most valuable type-strain genomes for metagenomic binning, comparative biology and taxonomic classification.</title>
        <authorList>
            <person name="Goeker M."/>
        </authorList>
    </citation>
    <scope>NUCLEOTIDE SEQUENCE [LARGE SCALE GENOMIC DNA]</scope>
    <source>
        <strain evidence="1 2">YC6886</strain>
    </source>
</reference>
<sequence length="491" mass="55739">MAPKSPTRSLPQKALRGAVAFAVALLLLLLLTRILFRGTSTQRQLSPEGRLLFTAERTHNLLEDRAVLARKKPPLTWTCSYWFTQRYEDLMSWNANPWHRPRRTFGSLATTSGAPLDPARAAEIQQTTQAWFQQVLARYPEFEIKFRNVSPENNGFLQWLELQERRAAASSSGVAEWNLPKWASDHLDHQEPLDREVARLWLTENAPLIQEIRSIGLLPDQSCAGIDRNRWFIIEARFARSACQALLLDARLAAEEGRSADALRSAQAARGISHHLANIESPTLLNETIAILLNQGRERYILEQIFPALPPGEKDPRRWEALTFIPPAPPSRFAQLMRSEWNLSTQQFLLPMLAHQDDPFYPPDPADLLDSHALTTLQIMENFRSDHMNDWASAPPSGWPPPDFSHLSATSNQIASLFFLGIETWRKGMARAQSAAALHQAAWALLRGEPLPNDPIFDQPYRWDPETRELQAPDTDEFREMNLLPVTVPTP</sequence>
<organism evidence="1 2">
    <name type="scientific">Haloferula luteola</name>
    <dbReference type="NCBI Taxonomy" id="595692"/>
    <lineage>
        <taxon>Bacteria</taxon>
        <taxon>Pseudomonadati</taxon>
        <taxon>Verrucomicrobiota</taxon>
        <taxon>Verrucomicrobiia</taxon>
        <taxon>Verrucomicrobiales</taxon>
        <taxon>Verrucomicrobiaceae</taxon>
        <taxon>Haloferula</taxon>
    </lineage>
</organism>
<proteinExistence type="predicted"/>
<comment type="caution">
    <text evidence="1">The sequence shown here is derived from an EMBL/GenBank/DDBJ whole genome shotgun (WGS) entry which is preliminary data.</text>
</comment>
<evidence type="ECO:0000313" key="1">
    <source>
        <dbReference type="EMBL" id="MBB5351645.1"/>
    </source>
</evidence>
<accession>A0A840V0X6</accession>
<keyword evidence="2" id="KW-1185">Reference proteome</keyword>
<name>A0A840V0X6_9BACT</name>
<dbReference type="AlphaFoldDB" id="A0A840V0X6"/>
<protein>
    <submittedName>
        <fullName evidence="1">Uncharacterized protein</fullName>
    </submittedName>
</protein>
<dbReference type="EMBL" id="JACHFD010000008">
    <property type="protein sequence ID" value="MBB5351645.1"/>
    <property type="molecule type" value="Genomic_DNA"/>
</dbReference>
<dbReference type="RefSeq" id="WP_184017999.1">
    <property type="nucleotide sequence ID" value="NZ_JACHFD010000008.1"/>
</dbReference>
<evidence type="ECO:0000313" key="2">
    <source>
        <dbReference type="Proteomes" id="UP000557717"/>
    </source>
</evidence>